<dbReference type="EMBL" id="JYDR01004457">
    <property type="protein sequence ID" value="KRY44197.1"/>
    <property type="molecule type" value="Genomic_DNA"/>
</dbReference>
<evidence type="ECO:0000313" key="2">
    <source>
        <dbReference type="Proteomes" id="UP000054632"/>
    </source>
</evidence>
<accession>A0A0V1C4K3</accession>
<name>A0A0V1C4K3_TRIPS</name>
<evidence type="ECO:0000313" key="1">
    <source>
        <dbReference type="EMBL" id="KRY44197.1"/>
    </source>
</evidence>
<gene>
    <name evidence="1" type="ORF">T4A_5189</name>
</gene>
<sequence>MNYDDQIKSVILHSTDMTRLLYFSISEIQRNN</sequence>
<organism evidence="1 2">
    <name type="scientific">Trichinella pseudospiralis</name>
    <name type="common">Parasitic roundworm</name>
    <dbReference type="NCBI Taxonomy" id="6337"/>
    <lineage>
        <taxon>Eukaryota</taxon>
        <taxon>Metazoa</taxon>
        <taxon>Ecdysozoa</taxon>
        <taxon>Nematoda</taxon>
        <taxon>Enoplea</taxon>
        <taxon>Dorylaimia</taxon>
        <taxon>Trichinellida</taxon>
        <taxon>Trichinellidae</taxon>
        <taxon>Trichinella</taxon>
    </lineage>
</organism>
<dbReference type="Proteomes" id="UP000054632">
    <property type="component" value="Unassembled WGS sequence"/>
</dbReference>
<protein>
    <submittedName>
        <fullName evidence="1">Uncharacterized protein</fullName>
    </submittedName>
</protein>
<dbReference type="AlphaFoldDB" id="A0A0V1C4K3"/>
<reference evidence="1 2" key="1">
    <citation type="submission" date="2015-01" db="EMBL/GenBank/DDBJ databases">
        <title>Evolution of Trichinella species and genotypes.</title>
        <authorList>
            <person name="Korhonen P.K."/>
            <person name="Edoardo P."/>
            <person name="Giuseppe L.R."/>
            <person name="Gasser R.B."/>
        </authorList>
    </citation>
    <scope>NUCLEOTIDE SEQUENCE [LARGE SCALE GENOMIC DNA]</scope>
    <source>
        <strain evidence="1">ISS13</strain>
    </source>
</reference>
<proteinExistence type="predicted"/>
<comment type="caution">
    <text evidence="1">The sequence shown here is derived from an EMBL/GenBank/DDBJ whole genome shotgun (WGS) entry which is preliminary data.</text>
</comment>